<dbReference type="Pfam" id="PF00079">
    <property type="entry name" value="Serpin"/>
    <property type="match status" value="2"/>
</dbReference>
<dbReference type="Gene3D" id="2.30.39.10">
    <property type="entry name" value="Alpha-1-antitrypsin, domain 1"/>
    <property type="match status" value="1"/>
</dbReference>
<keyword evidence="5" id="KW-0732">Signal</keyword>
<keyword evidence="7" id="KW-0325">Glycoprotein</keyword>
<evidence type="ECO:0000256" key="4">
    <source>
        <dbReference type="ARBA" id="ARBA00022690"/>
    </source>
</evidence>
<dbReference type="Proteomes" id="UP000631114">
    <property type="component" value="Unassembled WGS sequence"/>
</dbReference>
<evidence type="ECO:0000256" key="5">
    <source>
        <dbReference type="ARBA" id="ARBA00022729"/>
    </source>
</evidence>
<keyword evidence="3" id="KW-0964">Secreted</keyword>
<keyword evidence="4" id="KW-0646">Protease inhibitor</keyword>
<comment type="subcellular location">
    <subcellularLocation>
        <location evidence="1">Secreted</location>
    </subcellularLocation>
</comment>
<dbReference type="InterPro" id="IPR042185">
    <property type="entry name" value="Serpin_sf_2"/>
</dbReference>
<comment type="similarity">
    <text evidence="2 8">Belongs to the serpin family.</text>
</comment>
<dbReference type="InterPro" id="IPR042178">
    <property type="entry name" value="Serpin_sf_1"/>
</dbReference>
<evidence type="ECO:0000259" key="9">
    <source>
        <dbReference type="SMART" id="SM00093"/>
    </source>
</evidence>
<keyword evidence="11" id="KW-1185">Reference proteome</keyword>
<dbReference type="GO" id="GO:0004867">
    <property type="term" value="F:serine-type endopeptidase inhibitor activity"/>
    <property type="evidence" value="ECO:0007669"/>
    <property type="project" value="UniProtKB-KW"/>
</dbReference>
<sequence>MAKDLALAEAKDKNFVFSPFSIQLALSLVANGAKGATLKQFLTFLEADNVDQLNAVATNFLKSLITKTGGPTLSFVGGVWVDKSLPLNPKFKAIAENAYNAIAADNVDFQNKMKAKEVVDEMNTRVEKDSNGLINSILDEDDLNADTRLLLVNTLYFKTSWRKPFDRSCTHDLTFYLLDGSCVEVPFMSSIKTQFISTFDDYKVLRLPYQNRRHTDSSAPSMYIILPHERDGLSSLADRILKPDEWLQISKVQHKSFIEVNEEGTEAGASIRFDYPLGGFIEPPHQVDFVADHPFMFIIRDDSSGMILFMGQVSNPLL</sequence>
<evidence type="ECO:0000256" key="3">
    <source>
        <dbReference type="ARBA" id="ARBA00022525"/>
    </source>
</evidence>
<reference evidence="10 11" key="1">
    <citation type="submission" date="2020-10" db="EMBL/GenBank/DDBJ databases">
        <title>The Coptis chinensis genome and diversification of protoberbering-type alkaloids.</title>
        <authorList>
            <person name="Wang B."/>
            <person name="Shu S."/>
            <person name="Song C."/>
            <person name="Liu Y."/>
        </authorList>
    </citation>
    <scope>NUCLEOTIDE SEQUENCE [LARGE SCALE GENOMIC DNA]</scope>
    <source>
        <strain evidence="10">HL-2020</strain>
        <tissue evidence="10">Leaf</tissue>
    </source>
</reference>
<evidence type="ECO:0000256" key="2">
    <source>
        <dbReference type="ARBA" id="ARBA00009500"/>
    </source>
</evidence>
<comment type="caution">
    <text evidence="10">The sequence shown here is derived from an EMBL/GenBank/DDBJ whole genome shotgun (WGS) entry which is preliminary data.</text>
</comment>
<dbReference type="FunFam" id="2.30.39.10:FF:000030">
    <property type="entry name" value="Serpin 2"/>
    <property type="match status" value="1"/>
</dbReference>
<dbReference type="GO" id="GO:0005615">
    <property type="term" value="C:extracellular space"/>
    <property type="evidence" value="ECO:0007669"/>
    <property type="project" value="InterPro"/>
</dbReference>
<dbReference type="InterPro" id="IPR023795">
    <property type="entry name" value="Serpin_CS"/>
</dbReference>
<protein>
    <recommendedName>
        <fullName evidence="9">Serpin domain-containing protein</fullName>
    </recommendedName>
</protein>
<name>A0A835LH98_9MAGN</name>
<feature type="domain" description="Serpin" evidence="9">
    <location>
        <begin position="6"/>
        <end position="316"/>
    </location>
</feature>
<dbReference type="InterPro" id="IPR036186">
    <property type="entry name" value="Serpin_sf"/>
</dbReference>
<dbReference type="AlphaFoldDB" id="A0A835LH98"/>
<dbReference type="PANTHER" id="PTHR11461:SF211">
    <property type="entry name" value="GH10112P-RELATED"/>
    <property type="match status" value="1"/>
</dbReference>
<evidence type="ECO:0000313" key="10">
    <source>
        <dbReference type="EMBL" id="KAF9594700.1"/>
    </source>
</evidence>
<proteinExistence type="inferred from homology"/>
<accession>A0A835LH98</accession>
<evidence type="ECO:0000256" key="7">
    <source>
        <dbReference type="ARBA" id="ARBA00023180"/>
    </source>
</evidence>
<dbReference type="PROSITE" id="PS00284">
    <property type="entry name" value="SERPIN"/>
    <property type="match status" value="1"/>
</dbReference>
<evidence type="ECO:0000313" key="11">
    <source>
        <dbReference type="Proteomes" id="UP000631114"/>
    </source>
</evidence>
<dbReference type="SMART" id="SM00093">
    <property type="entry name" value="SERPIN"/>
    <property type="match status" value="1"/>
</dbReference>
<evidence type="ECO:0000256" key="8">
    <source>
        <dbReference type="RuleBase" id="RU000411"/>
    </source>
</evidence>
<organism evidence="10 11">
    <name type="scientific">Coptis chinensis</name>
    <dbReference type="NCBI Taxonomy" id="261450"/>
    <lineage>
        <taxon>Eukaryota</taxon>
        <taxon>Viridiplantae</taxon>
        <taxon>Streptophyta</taxon>
        <taxon>Embryophyta</taxon>
        <taxon>Tracheophyta</taxon>
        <taxon>Spermatophyta</taxon>
        <taxon>Magnoliopsida</taxon>
        <taxon>Ranunculales</taxon>
        <taxon>Ranunculaceae</taxon>
        <taxon>Coptidoideae</taxon>
        <taxon>Coptis</taxon>
    </lineage>
</organism>
<dbReference type="OrthoDB" id="1063785at2759"/>
<gene>
    <name evidence="10" type="ORF">IFM89_034485</name>
</gene>
<evidence type="ECO:0000256" key="1">
    <source>
        <dbReference type="ARBA" id="ARBA00004613"/>
    </source>
</evidence>
<dbReference type="Gene3D" id="3.30.497.10">
    <property type="entry name" value="Antithrombin, subunit I, domain 2"/>
    <property type="match status" value="1"/>
</dbReference>
<dbReference type="InterPro" id="IPR023796">
    <property type="entry name" value="Serpin_dom"/>
</dbReference>
<dbReference type="SUPFAM" id="SSF56574">
    <property type="entry name" value="Serpins"/>
    <property type="match status" value="1"/>
</dbReference>
<keyword evidence="6" id="KW-0722">Serine protease inhibitor</keyword>
<dbReference type="EMBL" id="JADFTS010000008">
    <property type="protein sequence ID" value="KAF9594700.1"/>
    <property type="molecule type" value="Genomic_DNA"/>
</dbReference>
<evidence type="ECO:0000256" key="6">
    <source>
        <dbReference type="ARBA" id="ARBA00022900"/>
    </source>
</evidence>
<dbReference type="PANTHER" id="PTHR11461">
    <property type="entry name" value="SERINE PROTEASE INHIBITOR, SERPIN"/>
    <property type="match status" value="1"/>
</dbReference>
<dbReference type="InterPro" id="IPR000215">
    <property type="entry name" value="Serpin_fam"/>
</dbReference>